<sequence length="339" mass="35624">MVRWGMQIPDPSSVLDRIVLGQPYRRTAAALAAFAALVLPSSCVLCGRWDTSLCPPCSAAFRRATARPFRAEAGAESLPDVVLPDVAPGPARGPHDPDPTYGPLPVVAAGRYGRAVSGVLLAFKNHGHVDLAGPVEAALAGALHEAVEHLCRARPGPGGVRPVLLVPVPGRASSRRRRGYDPLLLLLSRLDRRGGLPAGAMLAAGVRHRSAVSRVGRVLVRGGLVRDGLAALSGPRGGQKGLGRRRRRANVLHSMRGRRDARAVLADRDCIIVDDVLTTGATIGEVHRVLRGCGARVLGAVVIAATSSPGGHDVHDPTQTPSVDVQEVPEWRRVNYGGG</sequence>
<protein>
    <submittedName>
        <fullName evidence="3">ComF family protein</fullName>
    </submittedName>
</protein>
<dbReference type="PANTHER" id="PTHR47505">
    <property type="entry name" value="DNA UTILIZATION PROTEIN YHGH"/>
    <property type="match status" value="1"/>
</dbReference>
<proteinExistence type="inferred from homology"/>
<keyword evidence="4" id="KW-1185">Reference proteome</keyword>
<name>A0A2S5J223_9MICC</name>
<dbReference type="AlphaFoldDB" id="A0A2S5J223"/>
<evidence type="ECO:0000313" key="4">
    <source>
        <dbReference type="Proteomes" id="UP000239297"/>
    </source>
</evidence>
<comment type="similarity">
    <text evidence="1">Belongs to the ComF/GntX family.</text>
</comment>
<evidence type="ECO:0000259" key="2">
    <source>
        <dbReference type="Pfam" id="PF00156"/>
    </source>
</evidence>
<dbReference type="InterPro" id="IPR029057">
    <property type="entry name" value="PRTase-like"/>
</dbReference>
<dbReference type="InterPro" id="IPR051910">
    <property type="entry name" value="ComF/GntX_DNA_util-trans"/>
</dbReference>
<dbReference type="Gene3D" id="3.40.50.2020">
    <property type="match status" value="1"/>
</dbReference>
<dbReference type="PANTHER" id="PTHR47505:SF1">
    <property type="entry name" value="DNA UTILIZATION PROTEIN YHGH"/>
    <property type="match status" value="1"/>
</dbReference>
<dbReference type="Pfam" id="PF00156">
    <property type="entry name" value="Pribosyltran"/>
    <property type="match status" value="1"/>
</dbReference>
<organism evidence="3 4">
    <name type="scientific">Arthrobacter pityocampae</name>
    <dbReference type="NCBI Taxonomy" id="547334"/>
    <lineage>
        <taxon>Bacteria</taxon>
        <taxon>Bacillati</taxon>
        <taxon>Actinomycetota</taxon>
        <taxon>Actinomycetes</taxon>
        <taxon>Micrococcales</taxon>
        <taxon>Micrococcaceae</taxon>
        <taxon>Arthrobacter</taxon>
    </lineage>
</organism>
<dbReference type="InterPro" id="IPR000836">
    <property type="entry name" value="PRTase_dom"/>
</dbReference>
<comment type="caution">
    <text evidence="3">The sequence shown here is derived from an EMBL/GenBank/DDBJ whole genome shotgun (WGS) entry which is preliminary data.</text>
</comment>
<reference evidence="3 4" key="1">
    <citation type="journal article" date="2014" name="Int. J. Syst. Evol. Microbiol.">
        <title>Arthrobacter pityocampae sp. nov., isolated from Thaumetopoea pityocampa (Lep., Thaumetopoeidae).</title>
        <authorList>
            <person name="Ince I.A."/>
            <person name="Demirbag Z."/>
            <person name="Kati H."/>
        </authorList>
    </citation>
    <scope>NUCLEOTIDE SEQUENCE [LARGE SCALE GENOMIC DNA]</scope>
    <source>
        <strain evidence="3 4">Tp2</strain>
    </source>
</reference>
<gene>
    <name evidence="3" type="ORF">C4K88_02705</name>
</gene>
<dbReference type="EMBL" id="PRKW01000001">
    <property type="protein sequence ID" value="PPB50800.1"/>
    <property type="molecule type" value="Genomic_DNA"/>
</dbReference>
<accession>A0A2S5J223</accession>
<evidence type="ECO:0000313" key="3">
    <source>
        <dbReference type="EMBL" id="PPB50800.1"/>
    </source>
</evidence>
<feature type="domain" description="Phosphoribosyltransferase" evidence="2">
    <location>
        <begin position="261"/>
        <end position="323"/>
    </location>
</feature>
<dbReference type="SUPFAM" id="SSF53271">
    <property type="entry name" value="PRTase-like"/>
    <property type="match status" value="1"/>
</dbReference>
<dbReference type="Proteomes" id="UP000239297">
    <property type="component" value="Unassembled WGS sequence"/>
</dbReference>
<evidence type="ECO:0000256" key="1">
    <source>
        <dbReference type="ARBA" id="ARBA00008007"/>
    </source>
</evidence>
<dbReference type="CDD" id="cd06223">
    <property type="entry name" value="PRTases_typeI"/>
    <property type="match status" value="1"/>
</dbReference>